<protein>
    <recommendedName>
        <fullName evidence="1">Transcription regulator PadR N-terminal domain-containing protein</fullName>
    </recommendedName>
</protein>
<dbReference type="InterPro" id="IPR036390">
    <property type="entry name" value="WH_DNA-bd_sf"/>
</dbReference>
<accession>A0A133U913</accession>
<feature type="domain" description="Transcription regulator PadR N-terminal" evidence="1">
    <location>
        <begin position="29"/>
        <end position="77"/>
    </location>
</feature>
<dbReference type="EMBL" id="LHXK01000001">
    <property type="protein sequence ID" value="KXA90682.1"/>
    <property type="molecule type" value="Genomic_DNA"/>
</dbReference>
<dbReference type="InterPro" id="IPR011991">
    <property type="entry name" value="ArsR-like_HTH"/>
</dbReference>
<dbReference type="InterPro" id="IPR005149">
    <property type="entry name" value="Tscrpt_reg_PadR_N"/>
</dbReference>
<dbReference type="SUPFAM" id="SSF46785">
    <property type="entry name" value="Winged helix' DNA-binding domain"/>
    <property type="match status" value="1"/>
</dbReference>
<keyword evidence="3" id="KW-1185">Reference proteome</keyword>
<comment type="caution">
    <text evidence="2">The sequence shown here is derived from an EMBL/GenBank/DDBJ whole genome shotgun (WGS) entry which is preliminary data.</text>
</comment>
<name>A0A133U913_9EURY</name>
<evidence type="ECO:0000313" key="3">
    <source>
        <dbReference type="Proteomes" id="UP000070184"/>
    </source>
</evidence>
<evidence type="ECO:0000313" key="2">
    <source>
        <dbReference type="EMBL" id="KXA90682.1"/>
    </source>
</evidence>
<gene>
    <name evidence="2" type="ORF">AKJ61_00115</name>
</gene>
<organism evidence="2 3">
    <name type="scientific">candidate division MSBL1 archaeon SCGC-AAA259B11</name>
    <dbReference type="NCBI Taxonomy" id="1698260"/>
    <lineage>
        <taxon>Archaea</taxon>
        <taxon>Methanobacteriati</taxon>
        <taxon>Methanobacteriota</taxon>
        <taxon>candidate division MSBL1</taxon>
    </lineage>
</organism>
<dbReference type="Gene3D" id="1.10.10.10">
    <property type="entry name" value="Winged helix-like DNA-binding domain superfamily/Winged helix DNA-binding domain"/>
    <property type="match status" value="1"/>
</dbReference>
<proteinExistence type="predicted"/>
<dbReference type="Pfam" id="PF03551">
    <property type="entry name" value="PadR"/>
    <property type="match status" value="1"/>
</dbReference>
<dbReference type="InterPro" id="IPR036388">
    <property type="entry name" value="WH-like_DNA-bd_sf"/>
</dbReference>
<evidence type="ECO:0000259" key="1">
    <source>
        <dbReference type="Pfam" id="PF03551"/>
    </source>
</evidence>
<dbReference type="Proteomes" id="UP000070184">
    <property type="component" value="Unassembled WGS sequence"/>
</dbReference>
<sequence length="209" mass="24271">MKIDPSSKSSRTIILEDLLRDDLTAIELAEGMDLGTSTVRDHLRTLQEKGYVEHYFERASKGRPKKKYAITLEGRKLFPRGYERLISKLLLNIESEYGEEKLRELLVGVAGDMAGVGRDLLKKDMETRLDEMVSFFEDMNLYPSLSREDGSYLIEYGNCGNLEIIEEFHRYLCYTHRRIVTNFLPECEVEQVKSYGRGDDICIHRIFLE</sequence>
<dbReference type="CDD" id="cd00090">
    <property type="entry name" value="HTH_ARSR"/>
    <property type="match status" value="1"/>
</dbReference>
<dbReference type="AlphaFoldDB" id="A0A133U913"/>
<reference evidence="2 3" key="1">
    <citation type="journal article" date="2016" name="Sci. Rep.">
        <title>Metabolic traits of an uncultured archaeal lineage -MSBL1- from brine pools of the Red Sea.</title>
        <authorList>
            <person name="Mwirichia R."/>
            <person name="Alam I."/>
            <person name="Rashid M."/>
            <person name="Vinu M."/>
            <person name="Ba-Alawi W."/>
            <person name="Anthony Kamau A."/>
            <person name="Kamanda Ngugi D."/>
            <person name="Goker M."/>
            <person name="Klenk H.P."/>
            <person name="Bajic V."/>
            <person name="Stingl U."/>
        </authorList>
    </citation>
    <scope>NUCLEOTIDE SEQUENCE [LARGE SCALE GENOMIC DNA]</scope>
    <source>
        <strain evidence="2">SCGC-AAA259B11</strain>
    </source>
</reference>